<evidence type="ECO:0000256" key="3">
    <source>
        <dbReference type="ARBA" id="ARBA00005150"/>
    </source>
</evidence>
<organism evidence="24 25">
    <name type="scientific">candidate division LCP-89 bacterium B3_LCP</name>
    <dbReference type="NCBI Taxonomy" id="2012998"/>
    <lineage>
        <taxon>Bacteria</taxon>
        <taxon>Pseudomonadati</taxon>
        <taxon>Bacteria division LCP-89</taxon>
    </lineage>
</organism>
<keyword evidence="13" id="KW-0289">Folate biosynthesis</keyword>
<evidence type="ECO:0000256" key="5">
    <source>
        <dbReference type="ARBA" id="ARBA00013023"/>
    </source>
</evidence>
<keyword evidence="9" id="KW-0479">Metal-binding</keyword>
<evidence type="ECO:0000256" key="12">
    <source>
        <dbReference type="ARBA" id="ARBA00022842"/>
    </source>
</evidence>
<evidence type="ECO:0000313" key="25">
    <source>
        <dbReference type="Proteomes" id="UP000319619"/>
    </source>
</evidence>
<dbReference type="PANTHER" id="PTHR11136:SF0">
    <property type="entry name" value="DIHYDROFOLATE SYNTHETASE-RELATED"/>
    <property type="match status" value="1"/>
</dbReference>
<evidence type="ECO:0000256" key="10">
    <source>
        <dbReference type="ARBA" id="ARBA00022741"/>
    </source>
</evidence>
<name>A0A532UXT5_UNCL8</name>
<evidence type="ECO:0000256" key="21">
    <source>
        <dbReference type="PIRNR" id="PIRNR001563"/>
    </source>
</evidence>
<comment type="function">
    <text evidence="1">Functions in two distinct reactions of the de novo folate biosynthetic pathway. Catalyzes the addition of a glutamate residue to dihydropteroate (7,8-dihydropteroate or H2Pte) to form dihydrofolate (7,8-dihydrofolate monoglutamate or H2Pte-Glu). Also catalyzes successive additions of L-glutamate to tetrahydrofolate or 10-formyltetrahydrofolate or 5,10-methylenetetrahydrofolate, leading to folylpolyglutamate derivatives.</text>
</comment>
<evidence type="ECO:0000256" key="1">
    <source>
        <dbReference type="ARBA" id="ARBA00002714"/>
    </source>
</evidence>
<dbReference type="PANTHER" id="PTHR11136">
    <property type="entry name" value="FOLYLPOLYGLUTAMATE SYNTHASE-RELATED"/>
    <property type="match status" value="1"/>
</dbReference>
<evidence type="ECO:0000256" key="6">
    <source>
        <dbReference type="ARBA" id="ARBA00013025"/>
    </source>
</evidence>
<proteinExistence type="inferred from homology"/>
<dbReference type="InterPro" id="IPR036615">
    <property type="entry name" value="Mur_ligase_C_dom_sf"/>
</dbReference>
<dbReference type="SUPFAM" id="SSF53623">
    <property type="entry name" value="MurD-like peptide ligases, catalytic domain"/>
    <property type="match status" value="1"/>
</dbReference>
<evidence type="ECO:0000313" key="24">
    <source>
        <dbReference type="EMBL" id="TKJ39766.1"/>
    </source>
</evidence>
<dbReference type="InterPro" id="IPR018109">
    <property type="entry name" value="Folylpolyglutamate_synth_CS"/>
</dbReference>
<dbReference type="GO" id="GO:0005737">
    <property type="term" value="C:cytoplasm"/>
    <property type="evidence" value="ECO:0007669"/>
    <property type="project" value="TreeGrafter"/>
</dbReference>
<dbReference type="PROSITE" id="PS01011">
    <property type="entry name" value="FOLYLPOLYGLU_SYNT_1"/>
    <property type="match status" value="1"/>
</dbReference>
<dbReference type="EC" id="6.3.2.12" evidence="5"/>
<evidence type="ECO:0000256" key="2">
    <source>
        <dbReference type="ARBA" id="ARBA00004799"/>
    </source>
</evidence>
<protein>
    <recommendedName>
        <fullName evidence="7">Dihydrofolate synthase/folylpolyglutamate synthase</fullName>
        <ecNumber evidence="5">6.3.2.12</ecNumber>
        <ecNumber evidence="6">6.3.2.17</ecNumber>
    </recommendedName>
    <alternativeName>
        <fullName evidence="16">Folylpoly-gamma-glutamate synthetase-dihydrofolate synthetase</fullName>
    </alternativeName>
    <alternativeName>
        <fullName evidence="14">Folylpolyglutamate synthetase</fullName>
    </alternativeName>
    <alternativeName>
        <fullName evidence="15">Tetrahydrofolylpolyglutamate synthase</fullName>
    </alternativeName>
</protein>
<keyword evidence="10 21" id="KW-0547">Nucleotide-binding</keyword>
<gene>
    <name evidence="24" type="ORF">CEE37_10845</name>
</gene>
<evidence type="ECO:0000256" key="4">
    <source>
        <dbReference type="ARBA" id="ARBA00008276"/>
    </source>
</evidence>
<evidence type="ECO:0000256" key="19">
    <source>
        <dbReference type="ARBA" id="ARBA00049035"/>
    </source>
</evidence>
<comment type="similarity">
    <text evidence="4 21">Belongs to the folylpolyglutamate synthase family.</text>
</comment>
<keyword evidence="11 21" id="KW-0067">ATP-binding</keyword>
<evidence type="ECO:0000259" key="23">
    <source>
        <dbReference type="Pfam" id="PF08245"/>
    </source>
</evidence>
<comment type="catalytic activity">
    <reaction evidence="18">
        <text>10-formyltetrahydrofolyl-(gamma-L-Glu)(n) + L-glutamate + ATP = 10-formyltetrahydrofolyl-(gamma-L-Glu)(n+1) + ADP + phosphate + H(+)</text>
        <dbReference type="Rhea" id="RHEA:51904"/>
        <dbReference type="Rhea" id="RHEA-COMP:13088"/>
        <dbReference type="Rhea" id="RHEA-COMP:14300"/>
        <dbReference type="ChEBI" id="CHEBI:15378"/>
        <dbReference type="ChEBI" id="CHEBI:29985"/>
        <dbReference type="ChEBI" id="CHEBI:30616"/>
        <dbReference type="ChEBI" id="CHEBI:43474"/>
        <dbReference type="ChEBI" id="CHEBI:134413"/>
        <dbReference type="ChEBI" id="CHEBI:456216"/>
        <dbReference type="EC" id="6.3.2.17"/>
    </reaction>
</comment>
<dbReference type="Gene3D" id="3.90.190.20">
    <property type="entry name" value="Mur ligase, C-terminal domain"/>
    <property type="match status" value="1"/>
</dbReference>
<comment type="pathway">
    <text evidence="3">Cofactor biosynthesis; tetrahydrofolylpolyglutamate biosynthesis.</text>
</comment>
<evidence type="ECO:0000256" key="15">
    <source>
        <dbReference type="ARBA" id="ARBA00030592"/>
    </source>
</evidence>
<sequence length="424" mass="46604">MKKIITWNDFYSLQRFGMTVGLDNIRLFCQRLRNPQNSFPSVQIGGTNGKGTVAATLSSILRQAGLTVGMYTSPHILRFGERIQVNGEPISDDEVFSFLNDHWNFIQDNHITFFETATALAFDTFKKQAVDLAVVEVGLGGTFDSTSILRPLLSIITRVDYDHQDRLGNNLEDIAKDKAGIFIAGGYSVISRQERHVEDVFREAALEKGTKLLTSDDIVELGDVSLRPEGISGSARISFLSHEFELDQFQFPLTGNFQIENLKTALAAAGVLTDSYHQITNTAISDGLIRVDWPGRLQQLSTDPTVILDVGHNPGAVRAVTEAVKSIWKPKKVITIFSAVQGKDIAAMTSLLKRETDLGILVPLPLPRGLPDSQLAEIASDAGWDAVVKEDYSTALKLAESSTSQDDLILIIGSHYLAEEVLKK</sequence>
<evidence type="ECO:0000256" key="8">
    <source>
        <dbReference type="ARBA" id="ARBA00022598"/>
    </source>
</evidence>
<dbReference type="InterPro" id="IPR013221">
    <property type="entry name" value="Mur_ligase_cen"/>
</dbReference>
<dbReference type="GO" id="GO:0005524">
    <property type="term" value="F:ATP binding"/>
    <property type="evidence" value="ECO:0007669"/>
    <property type="project" value="UniProtKB-KW"/>
</dbReference>
<dbReference type="GO" id="GO:0046656">
    <property type="term" value="P:folic acid biosynthetic process"/>
    <property type="evidence" value="ECO:0007669"/>
    <property type="project" value="UniProtKB-KW"/>
</dbReference>
<comment type="caution">
    <text evidence="24">The sequence shown here is derived from an EMBL/GenBank/DDBJ whole genome shotgun (WGS) entry which is preliminary data.</text>
</comment>
<evidence type="ECO:0000256" key="14">
    <source>
        <dbReference type="ARBA" id="ARBA00030048"/>
    </source>
</evidence>
<dbReference type="PROSITE" id="PS01012">
    <property type="entry name" value="FOLYLPOLYGLU_SYNT_2"/>
    <property type="match status" value="1"/>
</dbReference>
<comment type="catalytic activity">
    <reaction evidence="19">
        <text>(6R)-5,10-methylenetetrahydrofolyl-(gamma-L-Glu)(n) + L-glutamate + ATP = (6R)-5,10-methylenetetrahydrofolyl-(gamma-L-Glu)(n+1) + ADP + phosphate + H(+)</text>
        <dbReference type="Rhea" id="RHEA:51912"/>
        <dbReference type="Rhea" id="RHEA-COMP:13257"/>
        <dbReference type="Rhea" id="RHEA-COMP:13258"/>
        <dbReference type="ChEBI" id="CHEBI:15378"/>
        <dbReference type="ChEBI" id="CHEBI:29985"/>
        <dbReference type="ChEBI" id="CHEBI:30616"/>
        <dbReference type="ChEBI" id="CHEBI:43474"/>
        <dbReference type="ChEBI" id="CHEBI:136572"/>
        <dbReference type="ChEBI" id="CHEBI:456216"/>
        <dbReference type="EC" id="6.3.2.17"/>
    </reaction>
</comment>
<evidence type="ECO:0000256" key="17">
    <source>
        <dbReference type="ARBA" id="ARBA00047493"/>
    </source>
</evidence>
<evidence type="ECO:0000259" key="22">
    <source>
        <dbReference type="Pfam" id="PF02875"/>
    </source>
</evidence>
<comment type="pathway">
    <text evidence="2">Cofactor biosynthesis; tetrahydrofolate biosynthesis; 7,8-dihydrofolate from 2-amino-4-hydroxy-6-hydroxymethyl-7,8-dihydropteridine diphosphate and 4-aminobenzoate: step 2/2.</text>
</comment>
<accession>A0A532UXT5</accession>
<reference evidence="24 25" key="1">
    <citation type="submission" date="2017-06" db="EMBL/GenBank/DDBJ databases">
        <title>Novel microbial phyla capable of carbon fixation and sulfur reduction in deep-sea sediments.</title>
        <authorList>
            <person name="Huang J."/>
            <person name="Baker B."/>
            <person name="Wang Y."/>
        </authorList>
    </citation>
    <scope>NUCLEOTIDE SEQUENCE [LARGE SCALE GENOMIC DNA]</scope>
    <source>
        <strain evidence="24">B3_LCP</strain>
    </source>
</reference>
<dbReference type="SUPFAM" id="SSF53244">
    <property type="entry name" value="MurD-like peptide ligases, peptide-binding domain"/>
    <property type="match status" value="1"/>
</dbReference>
<dbReference type="GO" id="GO:0008841">
    <property type="term" value="F:dihydrofolate synthase activity"/>
    <property type="evidence" value="ECO:0007669"/>
    <property type="project" value="UniProtKB-EC"/>
</dbReference>
<dbReference type="GO" id="GO:0004326">
    <property type="term" value="F:tetrahydrofolylpolyglutamate synthase activity"/>
    <property type="evidence" value="ECO:0007669"/>
    <property type="project" value="UniProtKB-EC"/>
</dbReference>
<evidence type="ECO:0000256" key="9">
    <source>
        <dbReference type="ARBA" id="ARBA00022723"/>
    </source>
</evidence>
<dbReference type="Gene3D" id="3.40.1190.10">
    <property type="entry name" value="Mur-like, catalytic domain"/>
    <property type="match status" value="1"/>
</dbReference>
<dbReference type="Pfam" id="PF02875">
    <property type="entry name" value="Mur_ligase_C"/>
    <property type="match status" value="1"/>
</dbReference>
<keyword evidence="8 21" id="KW-0436">Ligase</keyword>
<evidence type="ECO:0000256" key="11">
    <source>
        <dbReference type="ARBA" id="ARBA00022840"/>
    </source>
</evidence>
<evidence type="ECO:0000256" key="20">
    <source>
        <dbReference type="ARBA" id="ARBA00049161"/>
    </source>
</evidence>
<dbReference type="EC" id="6.3.2.17" evidence="6"/>
<dbReference type="AlphaFoldDB" id="A0A532UXT5"/>
<dbReference type="PIRSF" id="PIRSF001563">
    <property type="entry name" value="Folylpolyglu_synth"/>
    <property type="match status" value="1"/>
</dbReference>
<feature type="domain" description="Mur ligase C-terminal" evidence="22">
    <location>
        <begin position="295"/>
        <end position="414"/>
    </location>
</feature>
<evidence type="ECO:0000256" key="7">
    <source>
        <dbReference type="ARBA" id="ARBA00019357"/>
    </source>
</evidence>
<evidence type="ECO:0000256" key="13">
    <source>
        <dbReference type="ARBA" id="ARBA00022909"/>
    </source>
</evidence>
<dbReference type="InterPro" id="IPR036565">
    <property type="entry name" value="Mur-like_cat_sf"/>
</dbReference>
<evidence type="ECO:0000256" key="18">
    <source>
        <dbReference type="ARBA" id="ARBA00047808"/>
    </source>
</evidence>
<dbReference type="InterPro" id="IPR001645">
    <property type="entry name" value="Folylpolyglutamate_synth"/>
</dbReference>
<dbReference type="Proteomes" id="UP000319619">
    <property type="component" value="Unassembled WGS sequence"/>
</dbReference>
<keyword evidence="12" id="KW-0460">Magnesium</keyword>
<feature type="domain" description="Mur ligase central" evidence="23">
    <location>
        <begin position="44"/>
        <end position="269"/>
    </location>
</feature>
<dbReference type="NCBIfam" id="TIGR01499">
    <property type="entry name" value="folC"/>
    <property type="match status" value="1"/>
</dbReference>
<evidence type="ECO:0000256" key="16">
    <source>
        <dbReference type="ARBA" id="ARBA00032510"/>
    </source>
</evidence>
<dbReference type="Pfam" id="PF08245">
    <property type="entry name" value="Mur_ligase_M"/>
    <property type="match status" value="1"/>
</dbReference>
<dbReference type="EMBL" id="NJBN01000007">
    <property type="protein sequence ID" value="TKJ39766.1"/>
    <property type="molecule type" value="Genomic_DNA"/>
</dbReference>
<comment type="catalytic activity">
    <reaction evidence="20">
        <text>7,8-dihydropteroate + L-glutamate + ATP = 7,8-dihydrofolate + ADP + phosphate + H(+)</text>
        <dbReference type="Rhea" id="RHEA:23584"/>
        <dbReference type="ChEBI" id="CHEBI:15378"/>
        <dbReference type="ChEBI" id="CHEBI:17839"/>
        <dbReference type="ChEBI" id="CHEBI:29985"/>
        <dbReference type="ChEBI" id="CHEBI:30616"/>
        <dbReference type="ChEBI" id="CHEBI:43474"/>
        <dbReference type="ChEBI" id="CHEBI:57451"/>
        <dbReference type="ChEBI" id="CHEBI:456216"/>
        <dbReference type="EC" id="6.3.2.12"/>
    </reaction>
</comment>
<comment type="catalytic activity">
    <reaction evidence="17">
        <text>(6S)-5,6,7,8-tetrahydrofolyl-(gamma-L-Glu)(n) + L-glutamate + ATP = (6S)-5,6,7,8-tetrahydrofolyl-(gamma-L-Glu)(n+1) + ADP + phosphate + H(+)</text>
        <dbReference type="Rhea" id="RHEA:10580"/>
        <dbReference type="Rhea" id="RHEA-COMP:14738"/>
        <dbReference type="Rhea" id="RHEA-COMP:14740"/>
        <dbReference type="ChEBI" id="CHEBI:15378"/>
        <dbReference type="ChEBI" id="CHEBI:29985"/>
        <dbReference type="ChEBI" id="CHEBI:30616"/>
        <dbReference type="ChEBI" id="CHEBI:43474"/>
        <dbReference type="ChEBI" id="CHEBI:141005"/>
        <dbReference type="ChEBI" id="CHEBI:456216"/>
        <dbReference type="EC" id="6.3.2.17"/>
    </reaction>
</comment>
<dbReference type="InterPro" id="IPR004101">
    <property type="entry name" value="Mur_ligase_C"/>
</dbReference>
<dbReference type="GO" id="GO:0046872">
    <property type="term" value="F:metal ion binding"/>
    <property type="evidence" value="ECO:0007669"/>
    <property type="project" value="UniProtKB-KW"/>
</dbReference>